<evidence type="ECO:0000256" key="5">
    <source>
        <dbReference type="RuleBase" id="RU000454"/>
    </source>
</evidence>
<organism evidence="9 10">
    <name type="scientific">Zasmidium cellare</name>
    <name type="common">Wine cellar mold</name>
    <name type="synonym">Racodium cellare</name>
    <dbReference type="NCBI Taxonomy" id="395010"/>
    <lineage>
        <taxon>Eukaryota</taxon>
        <taxon>Fungi</taxon>
        <taxon>Dikarya</taxon>
        <taxon>Ascomycota</taxon>
        <taxon>Pezizomycotina</taxon>
        <taxon>Dothideomycetes</taxon>
        <taxon>Dothideomycetidae</taxon>
        <taxon>Mycosphaerellales</taxon>
        <taxon>Mycosphaerellaceae</taxon>
        <taxon>Zasmidium</taxon>
    </lineage>
</organism>
<dbReference type="Pfam" id="PF00026">
    <property type="entry name" value="Asp"/>
    <property type="match status" value="1"/>
</dbReference>
<keyword evidence="10" id="KW-1185">Reference proteome</keyword>
<dbReference type="Gene3D" id="2.40.70.10">
    <property type="entry name" value="Acid Proteases"/>
    <property type="match status" value="2"/>
</dbReference>
<dbReference type="InterPro" id="IPR033121">
    <property type="entry name" value="PEPTIDASE_A1"/>
</dbReference>
<dbReference type="Proteomes" id="UP001305779">
    <property type="component" value="Unassembled WGS sequence"/>
</dbReference>
<dbReference type="PANTHER" id="PTHR47966:SF1">
    <property type="entry name" value="ASPARTYL PROTEINASE"/>
    <property type="match status" value="1"/>
</dbReference>
<dbReference type="PRINTS" id="PR00792">
    <property type="entry name" value="PEPSIN"/>
</dbReference>
<feature type="chain" id="PRO_5045711811" description="Peptidase A1 domain-containing protein" evidence="7">
    <location>
        <begin position="20"/>
        <end position="460"/>
    </location>
</feature>
<accession>A0ABR0E0F3</accession>
<feature type="region of interest" description="Disordered" evidence="6">
    <location>
        <begin position="74"/>
        <end position="140"/>
    </location>
</feature>
<comment type="caution">
    <text evidence="9">The sequence shown here is derived from an EMBL/GenBank/DDBJ whole genome shotgun (WGS) entry which is preliminary data.</text>
</comment>
<keyword evidence="2 5" id="KW-0645">Protease</keyword>
<dbReference type="InterPro" id="IPR001969">
    <property type="entry name" value="Aspartic_peptidase_AS"/>
</dbReference>
<sequence length="460" mass="48725">MHGVLQLALTALSATVALAAPAPSSKNGLAKRSFKAQTNGRGLAKNPIDEINLTHRKYGWEIIIINPEAATSSTLTLEPPAPFTTSSYGGQSTSAPSSSSPTYTPSAPYGYGNGTQTAGSASPTGTGTGSEDGVVSANPEENEKEYLSPVTIGGQKLNLNFDTGSADLWVFSNKLTKQEIGEHSIYDESKSSTWQLLDGATWNITYGDGSGASGIVGYDTVDVGGSTVDKQAVELATQISDQFESDLNMDGLLGLAFTAINTVEPQPQKTFFENLLPDLSSPVFTADLEEVGGKGTYEFGTINKTKYSGDIHYVSVDASNGFWEFEIPSFEIAGKKIACTTCSTAIADTGTSLVYLDEDIVDEYFSQVKSAQYSSLYGTLVYDCSETLPDLGIQFGSYVATIKGKEMEYAEIEGGVCMAGLQPGPGNMQILGDVLLKQFFAVFDGKEGAPQFGIAEKDTQ</sequence>
<evidence type="ECO:0000313" key="10">
    <source>
        <dbReference type="Proteomes" id="UP001305779"/>
    </source>
</evidence>
<feature type="domain" description="Peptidase A1" evidence="8">
    <location>
        <begin position="146"/>
        <end position="455"/>
    </location>
</feature>
<gene>
    <name evidence="9" type="ORF">PRZ48_014251</name>
</gene>
<keyword evidence="4 5" id="KW-0378">Hydrolase</keyword>
<evidence type="ECO:0000256" key="7">
    <source>
        <dbReference type="SAM" id="SignalP"/>
    </source>
</evidence>
<dbReference type="SUPFAM" id="SSF50630">
    <property type="entry name" value="Acid proteases"/>
    <property type="match status" value="1"/>
</dbReference>
<evidence type="ECO:0000256" key="2">
    <source>
        <dbReference type="ARBA" id="ARBA00022670"/>
    </source>
</evidence>
<evidence type="ECO:0000256" key="4">
    <source>
        <dbReference type="ARBA" id="ARBA00022801"/>
    </source>
</evidence>
<evidence type="ECO:0000259" key="8">
    <source>
        <dbReference type="PROSITE" id="PS51767"/>
    </source>
</evidence>
<dbReference type="InterPro" id="IPR001461">
    <property type="entry name" value="Aspartic_peptidase_A1"/>
</dbReference>
<dbReference type="PANTHER" id="PTHR47966">
    <property type="entry name" value="BETA-SITE APP-CLEAVING ENZYME, ISOFORM A-RELATED"/>
    <property type="match status" value="1"/>
</dbReference>
<dbReference type="InterPro" id="IPR034163">
    <property type="entry name" value="Aspergillopepsin-like_cat_dom"/>
</dbReference>
<reference evidence="9 10" key="1">
    <citation type="journal article" date="2023" name="G3 (Bethesda)">
        <title>A chromosome-level genome assembly of Zasmidium syzygii isolated from banana leaves.</title>
        <authorList>
            <person name="van Westerhoven A.C."/>
            <person name="Mehrabi R."/>
            <person name="Talebi R."/>
            <person name="Steentjes M.B.F."/>
            <person name="Corcolon B."/>
            <person name="Chong P.A."/>
            <person name="Kema G.H.J."/>
            <person name="Seidl M.F."/>
        </authorList>
    </citation>
    <scope>NUCLEOTIDE SEQUENCE [LARGE SCALE GENOMIC DNA]</scope>
    <source>
        <strain evidence="9 10">P124</strain>
    </source>
</reference>
<evidence type="ECO:0000256" key="1">
    <source>
        <dbReference type="ARBA" id="ARBA00007447"/>
    </source>
</evidence>
<evidence type="ECO:0000256" key="6">
    <source>
        <dbReference type="SAM" id="MobiDB-lite"/>
    </source>
</evidence>
<keyword evidence="3 5" id="KW-0064">Aspartyl protease</keyword>
<evidence type="ECO:0000313" key="9">
    <source>
        <dbReference type="EMBL" id="KAK4494895.1"/>
    </source>
</evidence>
<dbReference type="InterPro" id="IPR021109">
    <property type="entry name" value="Peptidase_aspartic_dom_sf"/>
</dbReference>
<dbReference type="PROSITE" id="PS00141">
    <property type="entry name" value="ASP_PROTEASE"/>
    <property type="match status" value="1"/>
</dbReference>
<protein>
    <recommendedName>
        <fullName evidence="8">Peptidase A1 domain-containing protein</fullName>
    </recommendedName>
</protein>
<dbReference type="PROSITE" id="PS51767">
    <property type="entry name" value="PEPTIDASE_A1"/>
    <property type="match status" value="1"/>
</dbReference>
<dbReference type="CDD" id="cd06097">
    <property type="entry name" value="Aspergillopepsin_like"/>
    <property type="match status" value="1"/>
</dbReference>
<name>A0ABR0E0F3_ZASCE</name>
<feature type="signal peptide" evidence="7">
    <location>
        <begin position="1"/>
        <end position="19"/>
    </location>
</feature>
<feature type="compositionally biased region" description="Low complexity" evidence="6">
    <location>
        <begin position="86"/>
        <end position="125"/>
    </location>
</feature>
<dbReference type="EMBL" id="JAXOVC010000013">
    <property type="protein sequence ID" value="KAK4494895.1"/>
    <property type="molecule type" value="Genomic_DNA"/>
</dbReference>
<comment type="similarity">
    <text evidence="1 5">Belongs to the peptidase A1 family.</text>
</comment>
<proteinExistence type="inferred from homology"/>
<keyword evidence="7" id="KW-0732">Signal</keyword>
<evidence type="ECO:0000256" key="3">
    <source>
        <dbReference type="ARBA" id="ARBA00022750"/>
    </source>
</evidence>